<reference evidence="2 3" key="1">
    <citation type="journal article" date="2019" name="Commun. Biol.">
        <title>The bagworm genome reveals a unique fibroin gene that provides high tensile strength.</title>
        <authorList>
            <person name="Kono N."/>
            <person name="Nakamura H."/>
            <person name="Ohtoshi R."/>
            <person name="Tomita M."/>
            <person name="Numata K."/>
            <person name="Arakawa K."/>
        </authorList>
    </citation>
    <scope>NUCLEOTIDE SEQUENCE [LARGE SCALE GENOMIC DNA]</scope>
</reference>
<dbReference type="AlphaFoldDB" id="A0A4C1TE24"/>
<feature type="region of interest" description="Disordered" evidence="1">
    <location>
        <begin position="31"/>
        <end position="74"/>
    </location>
</feature>
<name>A0A4C1TE24_EUMVA</name>
<protein>
    <submittedName>
        <fullName evidence="2">Uncharacterized protein</fullName>
    </submittedName>
</protein>
<evidence type="ECO:0000256" key="1">
    <source>
        <dbReference type="SAM" id="MobiDB-lite"/>
    </source>
</evidence>
<organism evidence="2 3">
    <name type="scientific">Eumeta variegata</name>
    <name type="common">Bagworm moth</name>
    <name type="synonym">Eumeta japonica</name>
    <dbReference type="NCBI Taxonomy" id="151549"/>
    <lineage>
        <taxon>Eukaryota</taxon>
        <taxon>Metazoa</taxon>
        <taxon>Ecdysozoa</taxon>
        <taxon>Arthropoda</taxon>
        <taxon>Hexapoda</taxon>
        <taxon>Insecta</taxon>
        <taxon>Pterygota</taxon>
        <taxon>Neoptera</taxon>
        <taxon>Endopterygota</taxon>
        <taxon>Lepidoptera</taxon>
        <taxon>Glossata</taxon>
        <taxon>Ditrysia</taxon>
        <taxon>Tineoidea</taxon>
        <taxon>Psychidae</taxon>
        <taxon>Oiketicinae</taxon>
        <taxon>Eumeta</taxon>
    </lineage>
</organism>
<gene>
    <name evidence="2" type="ORF">EVAR_77701_1</name>
</gene>
<proteinExistence type="predicted"/>
<keyword evidence="3" id="KW-1185">Reference proteome</keyword>
<sequence>MVKIKPKPMGLKAMLKQCDITTLRMVTDRDAISRIQPSSRRNHMKTSPEFKSRVSDDRCAGAPRKDPSVRVTRC</sequence>
<dbReference type="Proteomes" id="UP000299102">
    <property type="component" value="Unassembled WGS sequence"/>
</dbReference>
<evidence type="ECO:0000313" key="2">
    <source>
        <dbReference type="EMBL" id="GBP11551.1"/>
    </source>
</evidence>
<dbReference type="EMBL" id="BGZK01000047">
    <property type="protein sequence ID" value="GBP11551.1"/>
    <property type="molecule type" value="Genomic_DNA"/>
</dbReference>
<accession>A0A4C1TE24</accession>
<evidence type="ECO:0000313" key="3">
    <source>
        <dbReference type="Proteomes" id="UP000299102"/>
    </source>
</evidence>
<feature type="compositionally biased region" description="Basic and acidic residues" evidence="1">
    <location>
        <begin position="46"/>
        <end position="68"/>
    </location>
</feature>
<comment type="caution">
    <text evidence="2">The sequence shown here is derived from an EMBL/GenBank/DDBJ whole genome shotgun (WGS) entry which is preliminary data.</text>
</comment>